<reference evidence="1 2" key="2">
    <citation type="submission" date="2020-02" db="EMBL/GenBank/DDBJ databases">
        <title>Candidatus Galacturonibacter soehngenii shows hetero-acetogenic catabolism of galacturonic acid but lacks a canonical carbon monoxide dehydrogenase/acetyl-CoA synthase complex.</title>
        <authorList>
            <person name="Diender M."/>
            <person name="Stouten G.R."/>
            <person name="Petersen J.F."/>
            <person name="Nielsen P.H."/>
            <person name="Dueholm M.S."/>
            <person name="Pronk J.T."/>
            <person name="Van Loosdrecht M.C.M."/>
        </authorList>
    </citation>
    <scope>NUCLEOTIDE SEQUENCE [LARGE SCALE GENOMIC DNA]</scope>
    <source>
        <strain evidence="1">GalUA</strain>
    </source>
</reference>
<reference evidence="1 2" key="1">
    <citation type="submission" date="2019-09" db="EMBL/GenBank/DDBJ databases">
        <authorList>
            <person name="Valk L.C."/>
        </authorList>
    </citation>
    <scope>NUCLEOTIDE SEQUENCE [LARGE SCALE GENOMIC DNA]</scope>
    <source>
        <strain evidence="1">GalUA</strain>
    </source>
</reference>
<organism evidence="1 2">
    <name type="scientific">Candidatus Galacturonatibacter soehngenii</name>
    <dbReference type="NCBI Taxonomy" id="2307010"/>
    <lineage>
        <taxon>Bacteria</taxon>
        <taxon>Bacillati</taxon>
        <taxon>Bacillota</taxon>
        <taxon>Clostridia</taxon>
        <taxon>Lachnospirales</taxon>
        <taxon>Lachnospiraceae</taxon>
        <taxon>Candidatus Galacturonatibacter</taxon>
    </lineage>
</organism>
<dbReference type="AlphaFoldDB" id="A0A7V7UCB8"/>
<gene>
    <name evidence="1" type="ORF">F7O84_13245</name>
</gene>
<name>A0A7V7UCB8_9FIRM</name>
<protein>
    <submittedName>
        <fullName evidence="1">Uncharacterized protein</fullName>
    </submittedName>
</protein>
<proteinExistence type="predicted"/>
<dbReference type="EMBL" id="WAGX01000005">
    <property type="protein sequence ID" value="KAB1438499.1"/>
    <property type="molecule type" value="Genomic_DNA"/>
</dbReference>
<sequence length="150" mass="17460">MLYIKQGLKAFQYAFRPFIIIEDQYLQTFLHTLNFGNSPAKLLSLKMTPELDWNKIGKSEVNQFNVTNLKNIFLAPKQHVSSIFDFRSYPDKLFQIEISYETCGKIITENYSLDIDYTSKLLSLHPDIKDEKHALKCINDSIISLSDKFL</sequence>
<comment type="caution">
    <text evidence="1">The sequence shown here is derived from an EMBL/GenBank/DDBJ whole genome shotgun (WGS) entry which is preliminary data.</text>
</comment>
<dbReference type="RefSeq" id="WP_192451758.1">
    <property type="nucleotide sequence ID" value="NZ_WAGX01000005.1"/>
</dbReference>
<keyword evidence="2" id="KW-1185">Reference proteome</keyword>
<evidence type="ECO:0000313" key="2">
    <source>
        <dbReference type="Proteomes" id="UP000461768"/>
    </source>
</evidence>
<accession>A0A7V7UCB8</accession>
<dbReference type="Proteomes" id="UP000461768">
    <property type="component" value="Unassembled WGS sequence"/>
</dbReference>
<evidence type="ECO:0000313" key="1">
    <source>
        <dbReference type="EMBL" id="KAB1438499.1"/>
    </source>
</evidence>